<dbReference type="Gene3D" id="1.20.910.10">
    <property type="entry name" value="Heme oxygenase-like"/>
    <property type="match status" value="1"/>
</dbReference>
<dbReference type="InterPro" id="IPR018207">
    <property type="entry name" value="Haem_oxygenase_CS"/>
</dbReference>
<evidence type="ECO:0000313" key="11">
    <source>
        <dbReference type="Proteomes" id="UP000185478"/>
    </source>
</evidence>
<dbReference type="KEGG" id="caqu:CAQU_08755"/>
<evidence type="ECO:0000256" key="6">
    <source>
        <dbReference type="ARBA" id="ARBA00023004"/>
    </source>
</evidence>
<evidence type="ECO:0000256" key="2">
    <source>
        <dbReference type="ARBA" id="ARBA00012360"/>
    </source>
</evidence>
<gene>
    <name evidence="10" type="ORF">CAQU_08755</name>
</gene>
<dbReference type="CDD" id="cd19165">
    <property type="entry name" value="HemeO"/>
    <property type="match status" value="1"/>
</dbReference>
<name>A0A1L7CH23_9CORY</name>
<dbReference type="PANTHER" id="PTHR10720">
    <property type="entry name" value="HEME OXYGENASE"/>
    <property type="match status" value="1"/>
</dbReference>
<dbReference type="AlphaFoldDB" id="A0A1L7CH23"/>
<dbReference type="InterPro" id="IPR002051">
    <property type="entry name" value="Haem_Oase"/>
</dbReference>
<evidence type="ECO:0000256" key="8">
    <source>
        <dbReference type="PIRSR" id="PIRSR000343-1"/>
    </source>
</evidence>
<keyword evidence="5" id="KW-0560">Oxidoreductase</keyword>
<dbReference type="Pfam" id="PF01126">
    <property type="entry name" value="Heme_oxygenase"/>
    <property type="match status" value="1"/>
</dbReference>
<feature type="binding site" description="axial binding residue" evidence="9">
    <location>
        <position position="24"/>
    </location>
    <ligand>
        <name>heme b</name>
        <dbReference type="ChEBI" id="CHEBI:60344"/>
    </ligand>
    <ligandPart>
        <name>Fe</name>
        <dbReference type="ChEBI" id="CHEBI:18248"/>
    </ligandPart>
</feature>
<keyword evidence="3 8" id="KW-0349">Heme</keyword>
<comment type="similarity">
    <text evidence="1">Belongs to the heme oxygenase family.</text>
</comment>
<dbReference type="Proteomes" id="UP000185478">
    <property type="component" value="Chromosome"/>
</dbReference>
<dbReference type="GO" id="GO:0006788">
    <property type="term" value="P:heme oxidation"/>
    <property type="evidence" value="ECO:0007669"/>
    <property type="project" value="InterPro"/>
</dbReference>
<dbReference type="PANTHER" id="PTHR10720:SF0">
    <property type="entry name" value="HEME OXYGENASE"/>
    <property type="match status" value="1"/>
</dbReference>
<dbReference type="EC" id="1.14.14.18" evidence="2"/>
<dbReference type="GO" id="GO:0020037">
    <property type="term" value="F:heme binding"/>
    <property type="evidence" value="ECO:0007669"/>
    <property type="project" value="TreeGrafter"/>
</dbReference>
<evidence type="ECO:0000256" key="4">
    <source>
        <dbReference type="ARBA" id="ARBA00022723"/>
    </source>
</evidence>
<feature type="binding site" evidence="8">
    <location>
        <position position="134"/>
    </location>
    <ligand>
        <name>heme b</name>
        <dbReference type="ChEBI" id="CHEBI:60344"/>
    </ligand>
</feature>
<evidence type="ECO:0000256" key="9">
    <source>
        <dbReference type="PIRSR" id="PIRSR000343-2"/>
    </source>
</evidence>
<feature type="binding site" evidence="8">
    <location>
        <position position="181"/>
    </location>
    <ligand>
        <name>heme b</name>
        <dbReference type="ChEBI" id="CHEBI:60344"/>
    </ligand>
</feature>
<dbReference type="SUPFAM" id="SSF48613">
    <property type="entry name" value="Heme oxygenase-like"/>
    <property type="match status" value="1"/>
</dbReference>
<dbReference type="InterPro" id="IPR016084">
    <property type="entry name" value="Haem_Oase-like_multi-hlx"/>
</dbReference>
<organism evidence="10 11">
    <name type="scientific">Corynebacterium aquilae DSM 44791</name>
    <dbReference type="NCBI Taxonomy" id="1431546"/>
    <lineage>
        <taxon>Bacteria</taxon>
        <taxon>Bacillati</taxon>
        <taxon>Actinomycetota</taxon>
        <taxon>Actinomycetes</taxon>
        <taxon>Mycobacteriales</taxon>
        <taxon>Corynebacteriaceae</taxon>
        <taxon>Corynebacterium</taxon>
    </lineage>
</organism>
<dbReference type="GO" id="GO:0004392">
    <property type="term" value="F:heme oxygenase (decyclizing) activity"/>
    <property type="evidence" value="ECO:0007669"/>
    <property type="project" value="UniProtKB-EC"/>
</dbReference>
<dbReference type="PIRSF" id="PIRSF000343">
    <property type="entry name" value="Haem_Oase"/>
    <property type="match status" value="1"/>
</dbReference>
<dbReference type="GO" id="GO:0042167">
    <property type="term" value="P:heme catabolic process"/>
    <property type="evidence" value="ECO:0007669"/>
    <property type="project" value="TreeGrafter"/>
</dbReference>
<keyword evidence="6 9" id="KW-0408">Iron</keyword>
<dbReference type="GO" id="GO:0046872">
    <property type="term" value="F:metal ion binding"/>
    <property type="evidence" value="ECO:0007669"/>
    <property type="project" value="UniProtKB-KW"/>
</dbReference>
<dbReference type="RefSeq" id="WP_075726917.1">
    <property type="nucleotide sequence ID" value="NZ_CP009245.1"/>
</dbReference>
<evidence type="ECO:0000256" key="5">
    <source>
        <dbReference type="ARBA" id="ARBA00023002"/>
    </source>
</evidence>
<evidence type="ECO:0000256" key="7">
    <source>
        <dbReference type="ARBA" id="ARBA00048328"/>
    </source>
</evidence>
<dbReference type="GO" id="GO:0006979">
    <property type="term" value="P:response to oxidative stress"/>
    <property type="evidence" value="ECO:0007669"/>
    <property type="project" value="TreeGrafter"/>
</dbReference>
<comment type="catalytic activity">
    <reaction evidence="7">
        <text>heme b + 3 reduced [NADPH--hemoprotein reductase] + 3 O2 = biliverdin IXalpha + CO + Fe(2+) + 3 oxidized [NADPH--hemoprotein reductase] + 3 H2O + H(+)</text>
        <dbReference type="Rhea" id="RHEA:21764"/>
        <dbReference type="Rhea" id="RHEA-COMP:11964"/>
        <dbReference type="Rhea" id="RHEA-COMP:11965"/>
        <dbReference type="ChEBI" id="CHEBI:15377"/>
        <dbReference type="ChEBI" id="CHEBI:15378"/>
        <dbReference type="ChEBI" id="CHEBI:15379"/>
        <dbReference type="ChEBI" id="CHEBI:17245"/>
        <dbReference type="ChEBI" id="CHEBI:29033"/>
        <dbReference type="ChEBI" id="CHEBI:57618"/>
        <dbReference type="ChEBI" id="CHEBI:57991"/>
        <dbReference type="ChEBI" id="CHEBI:58210"/>
        <dbReference type="ChEBI" id="CHEBI:60344"/>
        <dbReference type="EC" id="1.14.14.18"/>
    </reaction>
</comment>
<feature type="binding site" evidence="8">
    <location>
        <position position="17"/>
    </location>
    <ligand>
        <name>heme b</name>
        <dbReference type="ChEBI" id="CHEBI:60344"/>
    </ligand>
</feature>
<sequence>MTTALENTTSQLSVELKTSTAAAHERAEHSTFMDELLGGRLGVADFIALQEQSWLFYTALENAARAVADDPIAADVVDAKLERVPALEADLDHLHGTTEWRNNVTALPATAEYVARLNEIAETKDAARLVAHHYVRYLGDLSGGQVIGRMMQRHYDVADDAVSFYRFAEIPKVKPYKDDYRAKLDALPLSDSDRERLLAEATDAFLYNLNLFNALGQARA</sequence>
<dbReference type="InterPro" id="IPR016053">
    <property type="entry name" value="Haem_Oase-like"/>
</dbReference>
<dbReference type="PRINTS" id="PR00088">
    <property type="entry name" value="HAEMOXYGNASE"/>
</dbReference>
<evidence type="ECO:0000313" key="10">
    <source>
        <dbReference type="EMBL" id="APT85147.1"/>
    </source>
</evidence>
<evidence type="ECO:0000256" key="3">
    <source>
        <dbReference type="ARBA" id="ARBA00022617"/>
    </source>
</evidence>
<dbReference type="STRING" id="1431546.CAQU_08755"/>
<accession>A0A1L7CH23</accession>
<proteinExistence type="inferred from homology"/>
<keyword evidence="4 9" id="KW-0479">Metal-binding</keyword>
<dbReference type="OrthoDB" id="5493802at2"/>
<keyword evidence="11" id="KW-1185">Reference proteome</keyword>
<dbReference type="EMBL" id="CP009245">
    <property type="protein sequence ID" value="APT85147.1"/>
    <property type="molecule type" value="Genomic_DNA"/>
</dbReference>
<protein>
    <recommendedName>
        <fullName evidence="2">heme oxygenase (biliverdin-producing)</fullName>
        <ecNumber evidence="2">1.14.14.18</ecNumber>
    </recommendedName>
</protein>
<dbReference type="PROSITE" id="PS00593">
    <property type="entry name" value="HEME_OXYGENASE"/>
    <property type="match status" value="1"/>
</dbReference>
<evidence type="ECO:0000256" key="1">
    <source>
        <dbReference type="ARBA" id="ARBA00006134"/>
    </source>
</evidence>
<reference evidence="10 11" key="1">
    <citation type="submission" date="2014-08" db="EMBL/GenBank/DDBJ databases">
        <title>Complete genome sequence of Corynebacterium aquilae S-613T(T) (=DSM 44791(T)), isolated from the choana of a healthy golden eagle.</title>
        <authorList>
            <person name="Ruckert C."/>
            <person name="Albersmeier A."/>
            <person name="Winkler A."/>
            <person name="Kalinowski J."/>
        </authorList>
    </citation>
    <scope>NUCLEOTIDE SEQUENCE [LARGE SCALE GENOMIC DNA]</scope>
    <source>
        <strain evidence="10 11">S-613</strain>
    </source>
</reference>